<dbReference type="CDD" id="cd06261">
    <property type="entry name" value="TM_PBP2"/>
    <property type="match status" value="1"/>
</dbReference>
<feature type="transmembrane region" description="Helical" evidence="8">
    <location>
        <begin position="102"/>
        <end position="125"/>
    </location>
</feature>
<evidence type="ECO:0000256" key="1">
    <source>
        <dbReference type="ARBA" id="ARBA00004651"/>
    </source>
</evidence>
<accession>A0AAW9RSW5</accession>
<name>A0AAW9RSW5_9HYPH</name>
<sequence length="261" mass="28414">MPAAPRISAFGYGYLAALLVFIYLPIVIMMAMAFNESSNYELPFRFSLIWFEQLAGNEVLWRAGRNSMLLAAVNTVVATVIGTMAALAFARYKVRGHAFLQVLLVPPMAVPWLILATSMLIFFYYTGIGRGLHAMLLAHVALSLPYVVIVVGARLQSFGVDLEEAAATLGATPLQTFFRVTLPVIAPGVAAAALFAFGISFDQFVTSYFLSPPGVTTLPVEIYASIRKGFTPEINAISTLIIVLSMALLLLVSRFYRFGGR</sequence>
<dbReference type="SUPFAM" id="SSF161098">
    <property type="entry name" value="MetI-like"/>
    <property type="match status" value="1"/>
</dbReference>
<proteinExistence type="inferred from homology"/>
<dbReference type="GO" id="GO:0005886">
    <property type="term" value="C:plasma membrane"/>
    <property type="evidence" value="ECO:0007669"/>
    <property type="project" value="UniProtKB-SubCell"/>
</dbReference>
<evidence type="ECO:0000256" key="4">
    <source>
        <dbReference type="ARBA" id="ARBA00022475"/>
    </source>
</evidence>
<dbReference type="InterPro" id="IPR051789">
    <property type="entry name" value="Bact_Polyamine_Transport"/>
</dbReference>
<protein>
    <submittedName>
        <fullName evidence="10">ABC transporter permease</fullName>
    </submittedName>
</protein>
<feature type="transmembrane region" description="Helical" evidence="8">
    <location>
        <begin position="176"/>
        <end position="201"/>
    </location>
</feature>
<dbReference type="PROSITE" id="PS50928">
    <property type="entry name" value="ABC_TM1"/>
    <property type="match status" value="1"/>
</dbReference>
<dbReference type="Gene3D" id="1.10.3720.10">
    <property type="entry name" value="MetI-like"/>
    <property type="match status" value="1"/>
</dbReference>
<evidence type="ECO:0000256" key="7">
    <source>
        <dbReference type="ARBA" id="ARBA00023136"/>
    </source>
</evidence>
<dbReference type="PANTHER" id="PTHR43848">
    <property type="entry name" value="PUTRESCINE TRANSPORT SYSTEM PERMEASE PROTEIN POTI"/>
    <property type="match status" value="1"/>
</dbReference>
<reference evidence="10 11" key="1">
    <citation type="submission" date="2024-02" db="EMBL/GenBank/DDBJ databases">
        <title>Genome analysis and characterization of Microbaculum marinisediminis sp. nov., isolated from marine sediment.</title>
        <authorList>
            <person name="Du Z.-J."/>
            <person name="Ye Y.-Q."/>
            <person name="Zhang Z.-R."/>
            <person name="Yuan S.-M."/>
            <person name="Zhang X.-Y."/>
        </authorList>
    </citation>
    <scope>NUCLEOTIDE SEQUENCE [LARGE SCALE GENOMIC DNA]</scope>
    <source>
        <strain evidence="10 11">SDUM1044001</strain>
    </source>
</reference>
<evidence type="ECO:0000256" key="3">
    <source>
        <dbReference type="ARBA" id="ARBA00022448"/>
    </source>
</evidence>
<organism evidence="10 11">
    <name type="scientific">Microbaculum marinum</name>
    <dbReference type="NCBI Taxonomy" id="1764581"/>
    <lineage>
        <taxon>Bacteria</taxon>
        <taxon>Pseudomonadati</taxon>
        <taxon>Pseudomonadota</taxon>
        <taxon>Alphaproteobacteria</taxon>
        <taxon>Hyphomicrobiales</taxon>
        <taxon>Tepidamorphaceae</taxon>
        <taxon>Microbaculum</taxon>
    </lineage>
</organism>
<evidence type="ECO:0000256" key="2">
    <source>
        <dbReference type="ARBA" id="ARBA00007069"/>
    </source>
</evidence>
<keyword evidence="6 8" id="KW-1133">Transmembrane helix</keyword>
<evidence type="ECO:0000259" key="9">
    <source>
        <dbReference type="PROSITE" id="PS50928"/>
    </source>
</evidence>
<feature type="transmembrane region" description="Helical" evidence="8">
    <location>
        <begin position="68"/>
        <end position="90"/>
    </location>
</feature>
<keyword evidence="4" id="KW-1003">Cell membrane</keyword>
<dbReference type="Proteomes" id="UP001378188">
    <property type="component" value="Unassembled WGS sequence"/>
</dbReference>
<comment type="caution">
    <text evidence="10">The sequence shown here is derived from an EMBL/GenBank/DDBJ whole genome shotgun (WGS) entry which is preliminary data.</text>
</comment>
<keyword evidence="11" id="KW-1185">Reference proteome</keyword>
<dbReference type="InterPro" id="IPR000515">
    <property type="entry name" value="MetI-like"/>
</dbReference>
<comment type="similarity">
    <text evidence="2">Belongs to the binding-protein-dependent transport system permease family. CysTW subfamily.</text>
</comment>
<dbReference type="PANTHER" id="PTHR43848:SF2">
    <property type="entry name" value="PUTRESCINE TRANSPORT SYSTEM PERMEASE PROTEIN POTI"/>
    <property type="match status" value="1"/>
</dbReference>
<keyword evidence="3 8" id="KW-0813">Transport</keyword>
<feature type="transmembrane region" description="Helical" evidence="8">
    <location>
        <begin position="12"/>
        <end position="34"/>
    </location>
</feature>
<evidence type="ECO:0000256" key="6">
    <source>
        <dbReference type="ARBA" id="ARBA00022989"/>
    </source>
</evidence>
<feature type="transmembrane region" description="Helical" evidence="8">
    <location>
        <begin position="131"/>
        <end position="155"/>
    </location>
</feature>
<keyword evidence="7 8" id="KW-0472">Membrane</keyword>
<evidence type="ECO:0000256" key="8">
    <source>
        <dbReference type="RuleBase" id="RU363032"/>
    </source>
</evidence>
<feature type="domain" description="ABC transmembrane type-1" evidence="9">
    <location>
        <begin position="64"/>
        <end position="252"/>
    </location>
</feature>
<dbReference type="AlphaFoldDB" id="A0AAW9RSW5"/>
<evidence type="ECO:0000313" key="11">
    <source>
        <dbReference type="Proteomes" id="UP001378188"/>
    </source>
</evidence>
<feature type="transmembrane region" description="Helical" evidence="8">
    <location>
        <begin position="236"/>
        <end position="256"/>
    </location>
</feature>
<dbReference type="Pfam" id="PF00528">
    <property type="entry name" value="BPD_transp_1"/>
    <property type="match status" value="1"/>
</dbReference>
<evidence type="ECO:0000313" key="10">
    <source>
        <dbReference type="EMBL" id="MEJ8570626.1"/>
    </source>
</evidence>
<keyword evidence="5 8" id="KW-0812">Transmembrane</keyword>
<gene>
    <name evidence="10" type="ORF">V3328_04030</name>
</gene>
<comment type="subcellular location">
    <subcellularLocation>
        <location evidence="1 8">Cell membrane</location>
        <topology evidence="1 8">Multi-pass membrane protein</topology>
    </subcellularLocation>
</comment>
<dbReference type="GO" id="GO:0055085">
    <property type="term" value="P:transmembrane transport"/>
    <property type="evidence" value="ECO:0007669"/>
    <property type="project" value="InterPro"/>
</dbReference>
<evidence type="ECO:0000256" key="5">
    <source>
        <dbReference type="ARBA" id="ARBA00022692"/>
    </source>
</evidence>
<dbReference type="EMBL" id="JAZHOF010000002">
    <property type="protein sequence ID" value="MEJ8570626.1"/>
    <property type="molecule type" value="Genomic_DNA"/>
</dbReference>
<dbReference type="InterPro" id="IPR035906">
    <property type="entry name" value="MetI-like_sf"/>
</dbReference>